<evidence type="ECO:0000313" key="10">
    <source>
        <dbReference type="EMBL" id="AWY02360.1"/>
    </source>
</evidence>
<evidence type="ECO:0000256" key="1">
    <source>
        <dbReference type="ARBA" id="ARBA00022490"/>
    </source>
</evidence>
<gene>
    <name evidence="8" type="primary">lpxA</name>
    <name evidence="10" type="ORF">A8139_08410</name>
</gene>
<dbReference type="GO" id="GO:0005737">
    <property type="term" value="C:cytoplasm"/>
    <property type="evidence" value="ECO:0007669"/>
    <property type="project" value="UniProtKB-SubCell"/>
</dbReference>
<dbReference type="Proteomes" id="UP000249898">
    <property type="component" value="Chromosome"/>
</dbReference>
<keyword evidence="7 8" id="KW-0012">Acyltransferase</keyword>
<dbReference type="UniPathway" id="UPA00359">
    <property type="reaction ID" value="UER00477"/>
</dbReference>
<dbReference type="EC" id="2.3.1.129" evidence="8"/>
<dbReference type="InterPro" id="IPR029098">
    <property type="entry name" value="Acetyltransf_C"/>
</dbReference>
<dbReference type="EMBL" id="CP016181">
    <property type="protein sequence ID" value="AWY02360.1"/>
    <property type="molecule type" value="Genomic_DNA"/>
</dbReference>
<comment type="similarity">
    <text evidence="8">Belongs to the transferase hexapeptide repeat family. LpxA subfamily.</text>
</comment>
<dbReference type="Gene3D" id="1.20.1180.10">
    <property type="entry name" value="Udp N-acetylglucosamine O-acyltransferase, C-terminal domain"/>
    <property type="match status" value="1"/>
</dbReference>
<dbReference type="NCBIfam" id="NF003657">
    <property type="entry name" value="PRK05289.1"/>
    <property type="match status" value="1"/>
</dbReference>
<organism evidence="10 11">
    <name type="scientific">Marinomonas primoryensis</name>
    <dbReference type="NCBI Taxonomy" id="178399"/>
    <lineage>
        <taxon>Bacteria</taxon>
        <taxon>Pseudomonadati</taxon>
        <taxon>Pseudomonadota</taxon>
        <taxon>Gammaproteobacteria</taxon>
        <taxon>Oceanospirillales</taxon>
        <taxon>Oceanospirillaceae</taxon>
        <taxon>Marinomonas</taxon>
    </lineage>
</organism>
<comment type="function">
    <text evidence="8">Involved in the biosynthesis of lipid A, a phosphorylated glycolipid that anchors the lipopolysaccharide to the outer membrane of the cell.</text>
</comment>
<dbReference type="InterPro" id="IPR010137">
    <property type="entry name" value="Lipid_A_LpxA"/>
</dbReference>
<evidence type="ECO:0000256" key="3">
    <source>
        <dbReference type="ARBA" id="ARBA00022556"/>
    </source>
</evidence>
<keyword evidence="5 8" id="KW-0677">Repeat</keyword>
<dbReference type="GO" id="GO:0009245">
    <property type="term" value="P:lipid A biosynthetic process"/>
    <property type="evidence" value="ECO:0007669"/>
    <property type="project" value="UniProtKB-UniRule"/>
</dbReference>
<comment type="catalytic activity">
    <reaction evidence="8">
        <text>a (3R)-hydroxyacyl-[ACP] + UDP-N-acetyl-alpha-D-glucosamine = a UDP-3-O-[(3R)-3-hydroxyacyl]-N-acetyl-alpha-D-glucosamine + holo-[ACP]</text>
        <dbReference type="Rhea" id="RHEA:67812"/>
        <dbReference type="Rhea" id="RHEA-COMP:9685"/>
        <dbReference type="Rhea" id="RHEA-COMP:9945"/>
        <dbReference type="ChEBI" id="CHEBI:57705"/>
        <dbReference type="ChEBI" id="CHEBI:64479"/>
        <dbReference type="ChEBI" id="CHEBI:78827"/>
        <dbReference type="ChEBI" id="CHEBI:173225"/>
        <dbReference type="EC" id="2.3.1.129"/>
    </reaction>
</comment>
<dbReference type="InterPro" id="IPR018357">
    <property type="entry name" value="Hexapep_transf_CS"/>
</dbReference>
<evidence type="ECO:0000256" key="5">
    <source>
        <dbReference type="ARBA" id="ARBA00022737"/>
    </source>
</evidence>
<keyword evidence="3 8" id="KW-0441">Lipid A biosynthesis</keyword>
<dbReference type="CDD" id="cd03351">
    <property type="entry name" value="LbH_UDP-GlcNAc_AT"/>
    <property type="match status" value="1"/>
</dbReference>
<dbReference type="Pfam" id="PF00132">
    <property type="entry name" value="Hexapep"/>
    <property type="match status" value="1"/>
</dbReference>
<reference evidence="10 11" key="1">
    <citation type="submission" date="2016-06" db="EMBL/GenBank/DDBJ databases">
        <title>The sequenced genome of the ice-adhering bacterium Marinomonas primoryensis, from Antarctica.</title>
        <authorList>
            <person name="Graham L."/>
            <person name="Vance T.D.R."/>
            <person name="Davies P.L."/>
        </authorList>
    </citation>
    <scope>NUCLEOTIDE SEQUENCE [LARGE SCALE GENOMIC DNA]</scope>
    <source>
        <strain evidence="10 11">AceL</strain>
    </source>
</reference>
<dbReference type="Gene3D" id="2.160.10.10">
    <property type="entry name" value="Hexapeptide repeat proteins"/>
    <property type="match status" value="1"/>
</dbReference>
<evidence type="ECO:0000256" key="4">
    <source>
        <dbReference type="ARBA" id="ARBA00022679"/>
    </source>
</evidence>
<dbReference type="Pfam" id="PF13720">
    <property type="entry name" value="Acetyltransf_11"/>
    <property type="match status" value="1"/>
</dbReference>
<evidence type="ECO:0000259" key="9">
    <source>
        <dbReference type="Pfam" id="PF13720"/>
    </source>
</evidence>
<keyword evidence="2 8" id="KW-0444">Lipid biosynthesis</keyword>
<dbReference type="InterPro" id="IPR011004">
    <property type="entry name" value="Trimer_LpxA-like_sf"/>
</dbReference>
<sequence length="259" mass="28100">MVAIHPTTLIDSKAEIDSDVEIGPFCVIGANVKIGAGSIIKSHVVINGHTTIGYNNEIYQFASVGEANQDKKYKGEPTQLIIGDSNVIRENATIHRGTVQDTGITVVGNHNLFMASTHIGHDCIVGDHNIMANFAALAGHVKVGDHVILGGYTGIHQFCQVNSFSMCGMGSMVAKDVPRYIMVSGNPAKAHGMNFEGMRRRGVASDVIRALRSAYKRIYLKGLTLNSALEELEKGDMFHIPEVAEFILSIRQSKRGIIR</sequence>
<dbReference type="GO" id="GO:0016020">
    <property type="term" value="C:membrane"/>
    <property type="evidence" value="ECO:0007669"/>
    <property type="project" value="GOC"/>
</dbReference>
<accession>A0A2Z4PY88</accession>
<dbReference type="InterPro" id="IPR037157">
    <property type="entry name" value="Acetyltransf_C_sf"/>
</dbReference>
<evidence type="ECO:0000256" key="8">
    <source>
        <dbReference type="HAMAP-Rule" id="MF_00387"/>
    </source>
</evidence>
<dbReference type="PANTHER" id="PTHR43480:SF1">
    <property type="entry name" value="ACYL-[ACYL-CARRIER-PROTEIN]--UDP-N-ACETYLGLUCOSAMINE O-ACYLTRANSFERASE, MITOCHONDRIAL-RELATED"/>
    <property type="match status" value="1"/>
</dbReference>
<dbReference type="PANTHER" id="PTHR43480">
    <property type="entry name" value="ACYL-[ACYL-CARRIER-PROTEIN]--UDP-N-ACETYLGLUCOSAMINE O-ACYLTRANSFERASE"/>
    <property type="match status" value="1"/>
</dbReference>
<comment type="pathway">
    <text evidence="8">Glycolipid biosynthesis; lipid IV(A) biosynthesis; lipid IV(A) from (3R)-3-hydroxytetradecanoyl-[acyl-carrier-protein] and UDP-N-acetyl-alpha-D-glucosamine: step 1/6.</text>
</comment>
<dbReference type="SUPFAM" id="SSF51161">
    <property type="entry name" value="Trimeric LpxA-like enzymes"/>
    <property type="match status" value="1"/>
</dbReference>
<keyword evidence="1 8" id="KW-0963">Cytoplasm</keyword>
<dbReference type="PROSITE" id="PS00101">
    <property type="entry name" value="HEXAPEP_TRANSFERASES"/>
    <property type="match status" value="1"/>
</dbReference>
<evidence type="ECO:0000256" key="6">
    <source>
        <dbReference type="ARBA" id="ARBA00023098"/>
    </source>
</evidence>
<evidence type="ECO:0000256" key="2">
    <source>
        <dbReference type="ARBA" id="ARBA00022516"/>
    </source>
</evidence>
<evidence type="ECO:0000313" key="11">
    <source>
        <dbReference type="Proteomes" id="UP000249898"/>
    </source>
</evidence>
<evidence type="ECO:0000256" key="7">
    <source>
        <dbReference type="ARBA" id="ARBA00023315"/>
    </source>
</evidence>
<feature type="domain" description="UDP N-acetylglucosamine O-acyltransferase C-terminal" evidence="9">
    <location>
        <begin position="176"/>
        <end position="258"/>
    </location>
</feature>
<dbReference type="HAMAP" id="MF_00387">
    <property type="entry name" value="LpxA"/>
    <property type="match status" value="1"/>
</dbReference>
<comment type="subcellular location">
    <subcellularLocation>
        <location evidence="8">Cytoplasm</location>
    </subcellularLocation>
</comment>
<dbReference type="InterPro" id="IPR001451">
    <property type="entry name" value="Hexapep"/>
</dbReference>
<protein>
    <recommendedName>
        <fullName evidence="8">Acyl-[acyl-carrier-protein]--UDP-N-acetylglucosamine O-acyltransferase</fullName>
        <shortName evidence="8">UDP-N-acetylglucosamine acyltransferase</shortName>
        <ecNumber evidence="8">2.3.1.129</ecNumber>
    </recommendedName>
</protein>
<keyword evidence="4 8" id="KW-0808">Transferase</keyword>
<proteinExistence type="inferred from homology"/>
<name>A0A2Z4PY88_9GAMM</name>
<dbReference type="AlphaFoldDB" id="A0A2Z4PY88"/>
<dbReference type="PIRSF" id="PIRSF000456">
    <property type="entry name" value="UDP-GlcNAc_acltr"/>
    <property type="match status" value="1"/>
</dbReference>
<dbReference type="NCBIfam" id="TIGR01852">
    <property type="entry name" value="lipid_A_lpxA"/>
    <property type="match status" value="1"/>
</dbReference>
<dbReference type="GO" id="GO:0008780">
    <property type="term" value="F:acyl-[acyl-carrier-protein]-UDP-N-acetylglucosamine O-acyltransferase activity"/>
    <property type="evidence" value="ECO:0007669"/>
    <property type="project" value="UniProtKB-UniRule"/>
</dbReference>
<comment type="subunit">
    <text evidence="8">Homotrimer.</text>
</comment>
<keyword evidence="6 8" id="KW-0443">Lipid metabolism</keyword>